<organism evidence="1 2">
    <name type="scientific">Prevotella nigrescens CC14M</name>
    <dbReference type="NCBI Taxonomy" id="1073366"/>
    <lineage>
        <taxon>Bacteria</taxon>
        <taxon>Pseudomonadati</taxon>
        <taxon>Bacteroidota</taxon>
        <taxon>Bacteroidia</taxon>
        <taxon>Bacteroidales</taxon>
        <taxon>Prevotellaceae</taxon>
        <taxon>Prevotella</taxon>
    </lineage>
</organism>
<comment type="caution">
    <text evidence="1">The sequence shown here is derived from an EMBL/GenBank/DDBJ whole genome shotgun (WGS) entry which is preliminary data.</text>
</comment>
<reference evidence="1 2" key="1">
    <citation type="submission" date="2013-10" db="EMBL/GenBank/DDBJ databases">
        <title>The Genome Sequence of Prevotella nigrescens CC14M.</title>
        <authorList>
            <consortium name="The Broad Institute Genomics Platform"/>
            <person name="Earl A."/>
            <person name="Allen-Vercoe E."/>
            <person name="Daigneault M."/>
            <person name="Young S.K."/>
            <person name="Zeng Q."/>
            <person name="Gargeya S."/>
            <person name="Fitzgerald M."/>
            <person name="Abouelleil A."/>
            <person name="Alvarado L."/>
            <person name="Chapman S.B."/>
            <person name="Gainer-Dewar J."/>
            <person name="Goldberg J."/>
            <person name="Griggs A."/>
            <person name="Gujja S."/>
            <person name="Hansen M."/>
            <person name="Howarth C."/>
            <person name="Imamovic A."/>
            <person name="Ireland A."/>
            <person name="Larimer J."/>
            <person name="McCowan C."/>
            <person name="Murphy C."/>
            <person name="Pearson M."/>
            <person name="Poon T.W."/>
            <person name="Priest M."/>
            <person name="Roberts A."/>
            <person name="Saif S."/>
            <person name="Shea T."/>
            <person name="Sykes S."/>
            <person name="Wortman J."/>
            <person name="Nusbaum C."/>
            <person name="Birren B."/>
        </authorList>
    </citation>
    <scope>NUCLEOTIDE SEQUENCE [LARGE SCALE GENOMIC DNA]</scope>
    <source>
        <strain evidence="1 2">CC14M</strain>
    </source>
</reference>
<gene>
    <name evidence="1" type="ORF">HMPREF1173_01943</name>
</gene>
<accession>V8CL63</accession>
<proteinExistence type="predicted"/>
<dbReference type="AlphaFoldDB" id="V8CL63"/>
<evidence type="ECO:0000313" key="1">
    <source>
        <dbReference type="EMBL" id="ETD28094.1"/>
    </source>
</evidence>
<sequence>MIKNVKKATMTMKYFEKQRIITTFVNNRENAYYINLTKEKYEKDL</sequence>
<protein>
    <submittedName>
        <fullName evidence="1">Uncharacterized protein</fullName>
    </submittedName>
</protein>
<dbReference type="Proteomes" id="UP000018727">
    <property type="component" value="Unassembled WGS sequence"/>
</dbReference>
<name>V8CL63_9BACT</name>
<dbReference type="EMBL" id="AZJH01000030">
    <property type="protein sequence ID" value="ETD28094.1"/>
    <property type="molecule type" value="Genomic_DNA"/>
</dbReference>
<dbReference type="HOGENOM" id="CLU_3203566_0_0_10"/>
<evidence type="ECO:0000313" key="2">
    <source>
        <dbReference type="Proteomes" id="UP000018727"/>
    </source>
</evidence>
<dbReference type="PATRIC" id="fig|1073366.3.peg.2001"/>
<keyword evidence="2" id="KW-1185">Reference proteome</keyword>